<feature type="region of interest" description="Disordered" evidence="1">
    <location>
        <begin position="28"/>
        <end position="77"/>
    </location>
</feature>
<proteinExistence type="predicted"/>
<reference evidence="2 3" key="1">
    <citation type="journal article" date="2021" name="Sci. Rep.">
        <title>Chromosome anchoring in Senegalese sole (Solea senegalensis) reveals sex-associated markers and genome rearrangements in flatfish.</title>
        <authorList>
            <person name="Guerrero-Cozar I."/>
            <person name="Gomez-Garrido J."/>
            <person name="Berbel C."/>
            <person name="Martinez-Blanch J.F."/>
            <person name="Alioto T."/>
            <person name="Claros M.G."/>
            <person name="Gagnaire P.A."/>
            <person name="Manchado M."/>
        </authorList>
    </citation>
    <scope>NUCLEOTIDE SEQUENCE [LARGE SCALE GENOMIC DNA]</scope>
    <source>
        <strain evidence="2">Sse05_10M</strain>
    </source>
</reference>
<comment type="caution">
    <text evidence="2">The sequence shown here is derived from an EMBL/GenBank/DDBJ whole genome shotgun (WGS) entry which is preliminary data.</text>
</comment>
<feature type="region of interest" description="Disordered" evidence="1">
    <location>
        <begin position="90"/>
        <end position="117"/>
    </location>
</feature>
<evidence type="ECO:0000256" key="1">
    <source>
        <dbReference type="SAM" id="MobiDB-lite"/>
    </source>
</evidence>
<dbReference type="AlphaFoldDB" id="A0AAV6RHF7"/>
<accession>A0AAV6RHF7</accession>
<protein>
    <submittedName>
        <fullName evidence="2">Uncharacterized protein</fullName>
    </submittedName>
</protein>
<dbReference type="Proteomes" id="UP000693946">
    <property type="component" value="Linkage Group LG19"/>
</dbReference>
<feature type="compositionally biased region" description="Basic and acidic residues" evidence="1">
    <location>
        <begin position="107"/>
        <end position="117"/>
    </location>
</feature>
<evidence type="ECO:0000313" key="2">
    <source>
        <dbReference type="EMBL" id="KAG7504891.1"/>
    </source>
</evidence>
<dbReference type="EMBL" id="JAGKHQ010000011">
    <property type="protein sequence ID" value="KAG7504891.1"/>
    <property type="molecule type" value="Genomic_DNA"/>
</dbReference>
<feature type="compositionally biased region" description="Polar residues" evidence="1">
    <location>
        <begin position="90"/>
        <end position="105"/>
    </location>
</feature>
<organism evidence="2 3">
    <name type="scientific">Solea senegalensis</name>
    <name type="common">Senegalese sole</name>
    <dbReference type="NCBI Taxonomy" id="28829"/>
    <lineage>
        <taxon>Eukaryota</taxon>
        <taxon>Metazoa</taxon>
        <taxon>Chordata</taxon>
        <taxon>Craniata</taxon>
        <taxon>Vertebrata</taxon>
        <taxon>Euteleostomi</taxon>
        <taxon>Actinopterygii</taxon>
        <taxon>Neopterygii</taxon>
        <taxon>Teleostei</taxon>
        <taxon>Neoteleostei</taxon>
        <taxon>Acanthomorphata</taxon>
        <taxon>Carangaria</taxon>
        <taxon>Pleuronectiformes</taxon>
        <taxon>Pleuronectoidei</taxon>
        <taxon>Soleidae</taxon>
        <taxon>Solea</taxon>
    </lineage>
</organism>
<gene>
    <name evidence="2" type="ORF">JOB18_018929</name>
</gene>
<feature type="compositionally biased region" description="Basic residues" evidence="1">
    <location>
        <begin position="53"/>
        <end position="68"/>
    </location>
</feature>
<name>A0AAV6RHF7_SOLSE</name>
<keyword evidence="3" id="KW-1185">Reference proteome</keyword>
<sequence>MSGGMEVLLPSSGHSLCRLCLLACSSLAPPPEPASDQEDGARQQHDNMLTSSRNKRSKRSKRSKRRRTHPEAVNRRTACSAWMSRLYNSHAASNKGSPSLRVKSSPSRREGKEGGEMEGSKVLVLGQKVFGDRAPNRFMQPFTGIHGRTVTGERLPPVIARGRGRVYTACE</sequence>
<evidence type="ECO:0000313" key="3">
    <source>
        <dbReference type="Proteomes" id="UP000693946"/>
    </source>
</evidence>